<organism evidence="2 3">
    <name type="scientific">Sphingomonas lacunae</name>
    <dbReference type="NCBI Taxonomy" id="2698828"/>
    <lineage>
        <taxon>Bacteria</taxon>
        <taxon>Pseudomonadati</taxon>
        <taxon>Pseudomonadota</taxon>
        <taxon>Alphaproteobacteria</taxon>
        <taxon>Sphingomonadales</taxon>
        <taxon>Sphingomonadaceae</taxon>
        <taxon>Sphingomonas</taxon>
    </lineage>
</organism>
<dbReference type="InterPro" id="IPR011335">
    <property type="entry name" value="Restrct_endonuc-II-like"/>
</dbReference>
<name>A0A6M4AV80_9SPHN</name>
<dbReference type="Pfam" id="PF12705">
    <property type="entry name" value="PDDEXK_1"/>
    <property type="match status" value="1"/>
</dbReference>
<dbReference type="InterPro" id="IPR011604">
    <property type="entry name" value="PDDEXK-like_dom_sf"/>
</dbReference>
<dbReference type="KEGG" id="slan:GV829_11680"/>
<gene>
    <name evidence="2" type="primary">addB</name>
    <name evidence="2" type="ORF">GV829_11680</name>
</gene>
<dbReference type="Gene3D" id="3.90.320.10">
    <property type="match status" value="1"/>
</dbReference>
<accession>A0A6M4AV80</accession>
<evidence type="ECO:0000313" key="2">
    <source>
        <dbReference type="EMBL" id="QJQ33018.1"/>
    </source>
</evidence>
<dbReference type="InterPro" id="IPR014153">
    <property type="entry name" value="Ds_break_AddB"/>
</dbReference>
<dbReference type="NCBIfam" id="TIGR02786">
    <property type="entry name" value="addB_alphas"/>
    <property type="match status" value="1"/>
</dbReference>
<evidence type="ECO:0000259" key="1">
    <source>
        <dbReference type="Pfam" id="PF12705"/>
    </source>
</evidence>
<sequence>MSKSSYPSLYTIPVHLTFADALVTGIIEQRGSDVMALAGGLVLLPNSRAVTAVRDAFIRHGGGSLLLPRLVALGDEELDESVGAALDRIDGNDIDLPPAMPSMSRRFRLAQMVARQRPDIPAGEALRLGDGLARVFDALAIEDVPLDSLTTLERHEPLAEHWETAFGMLQQLAAEWPAILRETGMIDRSRRRNMVYDRTSSRWARLGLPAEFVIAAGISTPAPAIARLLKTIAWADGGAVVLPHLDLAMDEAWWDALGADPQSAGEAAPPPLESHPHLHLKLLLNRMDMRREDVRPWPVNETAGNGPAHRQHLVRHAFAPASFTAGWLDVPGGERRSDGIAQFDCATPAEEALTIALAMREVLETPGKTAALVTPDRSIAIRVAGHLGRWGITADDSAGQPLPSTTAGGLALALAIAMADGFAPVALISLLSHPLVRAVEAEDRRQWMDQVRQLDLVLRGPRPAAGLAKLSELLAQRAQAPKINGREKAIRGALLQWWLDQATPLLSRAGGDLSDAKGLSLVALLSALRQGLSALSDDNVWAGADGRALSSLLEEVESVASLLDVPLKARDLPSLLRQLMQDVAVRPPQGGHPRLFIWGLIEGRLQRADRMILAGLNEGQWPQKASPDPWLPPTVRRSLGLPGLERSSGLAAHDFASALGSPEVIITRSQRDGPAPTVPSRLLLRLTALAGEDRIRAPSFDFAGLAGALDICESPQPFARPAFAPSADRRPRSLSVTEVDTLVADPFAFYARNALGLRQLDPLDAEPTAAWRGTLVHAALEHWLKQPHRSIETIGPIVESLLAGPGVSAVLRALWGPRLFPPLQWAAETVIADQLASGRVALVEASESRGTAMLGAISLSGTPDRIDRLADGSLAIVDYKTGSGPNKKAVDSLFALQLGLLGLIAEAGGYTGKPEIVSTFEYWRMNKSQSKPRKGQLGWIDTPFRKTKDARIHPGNFVAEARARLEGAVARWLVGEDAFIAKLEPEFAPYADYDQLMRLEEWYGRESGPNDPGDRA</sequence>
<protein>
    <submittedName>
        <fullName evidence="2">Double-strand break repair protein AddB</fullName>
    </submittedName>
</protein>
<proteinExistence type="predicted"/>
<keyword evidence="3" id="KW-1185">Reference proteome</keyword>
<dbReference type="InterPro" id="IPR038726">
    <property type="entry name" value="PDDEXK_AddAB-type"/>
</dbReference>
<dbReference type="RefSeq" id="WP_169946860.1">
    <property type="nucleotide sequence ID" value="NZ_CP053015.1"/>
</dbReference>
<evidence type="ECO:0000313" key="3">
    <source>
        <dbReference type="Proteomes" id="UP000503018"/>
    </source>
</evidence>
<dbReference type="SUPFAM" id="SSF52540">
    <property type="entry name" value="P-loop containing nucleoside triphosphate hydrolases"/>
    <property type="match status" value="1"/>
</dbReference>
<feature type="domain" description="PD-(D/E)XK endonuclease-like" evidence="1">
    <location>
        <begin position="733"/>
        <end position="943"/>
    </location>
</feature>
<reference evidence="2 3" key="1">
    <citation type="submission" date="2020-01" db="EMBL/GenBank/DDBJ databases">
        <title>Sphingomonas sp. strain CSW-10.</title>
        <authorList>
            <person name="Chen W.-M."/>
        </authorList>
    </citation>
    <scope>NUCLEOTIDE SEQUENCE [LARGE SCALE GENOMIC DNA]</scope>
    <source>
        <strain evidence="2 3">CSW-10</strain>
    </source>
</reference>
<dbReference type="EMBL" id="CP053015">
    <property type="protein sequence ID" value="QJQ33018.1"/>
    <property type="molecule type" value="Genomic_DNA"/>
</dbReference>
<dbReference type="SUPFAM" id="SSF52980">
    <property type="entry name" value="Restriction endonuclease-like"/>
    <property type="match status" value="1"/>
</dbReference>
<dbReference type="InterPro" id="IPR027417">
    <property type="entry name" value="P-loop_NTPase"/>
</dbReference>
<dbReference type="AlphaFoldDB" id="A0A6M4AV80"/>
<dbReference type="Proteomes" id="UP000503018">
    <property type="component" value="Chromosome"/>
</dbReference>